<name>A0AC34Q297_9BILA</name>
<evidence type="ECO:0000313" key="2">
    <source>
        <dbReference type="WBParaSite" id="JU765_v2.g12262.t1"/>
    </source>
</evidence>
<evidence type="ECO:0000313" key="1">
    <source>
        <dbReference type="Proteomes" id="UP000887576"/>
    </source>
</evidence>
<organism evidence="1 2">
    <name type="scientific">Panagrolaimus sp. JU765</name>
    <dbReference type="NCBI Taxonomy" id="591449"/>
    <lineage>
        <taxon>Eukaryota</taxon>
        <taxon>Metazoa</taxon>
        <taxon>Ecdysozoa</taxon>
        <taxon>Nematoda</taxon>
        <taxon>Chromadorea</taxon>
        <taxon>Rhabditida</taxon>
        <taxon>Tylenchina</taxon>
        <taxon>Panagrolaimomorpha</taxon>
        <taxon>Panagrolaimoidea</taxon>
        <taxon>Panagrolaimidae</taxon>
        <taxon>Panagrolaimus</taxon>
    </lineage>
</organism>
<dbReference type="Proteomes" id="UP000887576">
    <property type="component" value="Unplaced"/>
</dbReference>
<sequence length="277" mass="30988">MAAILALVFLFFSCQAWELKLSPSPETGSIGQRPTGTPIAIMCSATGMSKDQRPTITWTKLQSDNGKDITTTGHVEIKNLDPFTASLVIQNGSLEDNGVYICNARFDEEAKKASIDINFFEELHFIDDINEIDIQQEGVAVNLSCLVVPGEDTITVGNQANDRDQSLITMWEKGIIGLSEASERNYTFYEHGQVLQINKYSHAHDEGTYHCKVFDRRTGSMISKQIKIGKYFNNCISQCATGRLTKKRQHFCLHLCTNLCHSLYVKPADRSTSIRQP</sequence>
<reference evidence="2" key="1">
    <citation type="submission" date="2022-11" db="UniProtKB">
        <authorList>
            <consortium name="WormBaseParasite"/>
        </authorList>
    </citation>
    <scope>IDENTIFICATION</scope>
</reference>
<dbReference type="WBParaSite" id="JU765_v2.g12262.t1">
    <property type="protein sequence ID" value="JU765_v2.g12262.t1"/>
    <property type="gene ID" value="JU765_v2.g12262"/>
</dbReference>
<accession>A0AC34Q297</accession>
<proteinExistence type="predicted"/>
<protein>
    <submittedName>
        <fullName evidence="2">Ig-like domain-containing protein</fullName>
    </submittedName>
</protein>